<evidence type="ECO:0000256" key="3">
    <source>
        <dbReference type="ARBA" id="ARBA00022617"/>
    </source>
</evidence>
<dbReference type="AlphaFoldDB" id="A0AA40X583"/>
<dbReference type="InterPro" id="IPR009056">
    <property type="entry name" value="Cyt_c-like_dom"/>
</dbReference>
<evidence type="ECO:0000259" key="12">
    <source>
        <dbReference type="PROSITE" id="PS51007"/>
    </source>
</evidence>
<evidence type="ECO:0000313" key="14">
    <source>
        <dbReference type="Proteomes" id="UP000705283"/>
    </source>
</evidence>
<keyword evidence="3 9" id="KW-0349">Heme</keyword>
<feature type="binding site" description="covalent" evidence="9">
    <location>
        <position position="74"/>
    </location>
    <ligand>
        <name>heme c</name>
        <dbReference type="ChEBI" id="CHEBI:61717"/>
        <label>1</label>
    </ligand>
</feature>
<evidence type="ECO:0000313" key="13">
    <source>
        <dbReference type="EMBL" id="MBF6638462.1"/>
    </source>
</evidence>
<keyword evidence="7 10" id="KW-0408">Iron</keyword>
<dbReference type="GO" id="GO:0005506">
    <property type="term" value="F:iron ion binding"/>
    <property type="evidence" value="ECO:0007669"/>
    <property type="project" value="InterPro"/>
</dbReference>
<feature type="binding site" description="axial binding residue" evidence="10">
    <location>
        <position position="75"/>
    </location>
    <ligand>
        <name>heme c</name>
        <dbReference type="ChEBI" id="CHEBI:61717"/>
        <label>1</label>
    </ligand>
    <ligandPart>
        <name>Fe</name>
        <dbReference type="ChEBI" id="CHEBI:18248"/>
    </ligandPart>
</feature>
<feature type="binding site" description="covalent" evidence="9">
    <location>
        <position position="71"/>
    </location>
    <ligand>
        <name>heme c</name>
        <dbReference type="ChEBI" id="CHEBI:61717"/>
        <label>1</label>
    </ligand>
</feature>
<keyword evidence="5" id="KW-0732">Signal</keyword>
<dbReference type="PANTHER" id="PTHR35008:SF8">
    <property type="entry name" value="ALCOHOL DEHYDROGENASE CYTOCHROME C SUBUNIT"/>
    <property type="match status" value="1"/>
</dbReference>
<keyword evidence="11" id="KW-1133">Transmembrane helix</keyword>
<dbReference type="GO" id="GO:0009055">
    <property type="term" value="F:electron transfer activity"/>
    <property type="evidence" value="ECO:0007669"/>
    <property type="project" value="InterPro"/>
</dbReference>
<gene>
    <name evidence="13" type="ORF">ITX54_17495</name>
</gene>
<feature type="binding site" description="covalent" evidence="9">
    <location>
        <position position="365"/>
    </location>
    <ligand>
        <name>heme c</name>
        <dbReference type="ChEBI" id="CHEBI:61717"/>
        <label>3</label>
    </ligand>
</feature>
<evidence type="ECO:0000256" key="1">
    <source>
        <dbReference type="ARBA" id="ARBA00004236"/>
    </source>
</evidence>
<reference evidence="13" key="2">
    <citation type="submission" date="2022-09" db="EMBL/GenBank/DDBJ databases">
        <title>Rouxiella aceris sp. nov., isolated from tree sap and emended description of the genus Rhouxiella.</title>
        <authorList>
            <person name="Kim I.S."/>
        </authorList>
    </citation>
    <scope>NUCLEOTIDE SEQUENCE</scope>
    <source>
        <strain evidence="13">SAP-2</strain>
    </source>
</reference>
<dbReference type="GO" id="GO:0020037">
    <property type="term" value="F:heme binding"/>
    <property type="evidence" value="ECO:0007669"/>
    <property type="project" value="InterPro"/>
</dbReference>
<keyword evidence="11" id="KW-0812">Transmembrane</keyword>
<feature type="domain" description="Cytochrome c" evidence="12">
    <location>
        <begin position="204"/>
        <end position="314"/>
    </location>
</feature>
<evidence type="ECO:0000256" key="4">
    <source>
        <dbReference type="ARBA" id="ARBA00022723"/>
    </source>
</evidence>
<dbReference type="Pfam" id="PF00034">
    <property type="entry name" value="Cytochrom_C"/>
    <property type="match status" value="3"/>
</dbReference>
<comment type="caution">
    <text evidence="13">The sequence shown here is derived from an EMBL/GenBank/DDBJ whole genome shotgun (WGS) entry which is preliminary data.</text>
</comment>
<feature type="domain" description="Cytochrome c" evidence="12">
    <location>
        <begin position="349"/>
        <end position="442"/>
    </location>
</feature>
<dbReference type="PANTHER" id="PTHR35008">
    <property type="entry name" value="BLL4482 PROTEIN-RELATED"/>
    <property type="match status" value="1"/>
</dbReference>
<keyword evidence="8 11" id="KW-0472">Membrane</keyword>
<proteinExistence type="predicted"/>
<name>A0AA40X583_9GAMM</name>
<feature type="binding site" description="covalent" evidence="9">
    <location>
        <position position="362"/>
    </location>
    <ligand>
        <name>heme c</name>
        <dbReference type="ChEBI" id="CHEBI:61717"/>
        <label>3</label>
    </ligand>
</feature>
<keyword evidence="6" id="KW-0677">Repeat</keyword>
<dbReference type="GO" id="GO:0005886">
    <property type="term" value="C:plasma membrane"/>
    <property type="evidence" value="ECO:0007669"/>
    <property type="project" value="UniProtKB-SubCell"/>
</dbReference>
<dbReference type="PIRSF" id="PIRSF000018">
    <property type="entry name" value="Mb_ADH_cyt_c"/>
    <property type="match status" value="1"/>
</dbReference>
<evidence type="ECO:0000256" key="9">
    <source>
        <dbReference type="PIRSR" id="PIRSR000018-50"/>
    </source>
</evidence>
<feature type="domain" description="Cytochrome c" evidence="12">
    <location>
        <begin position="57"/>
        <end position="161"/>
    </location>
</feature>
<feature type="binding site" description="axial binding residue" evidence="10">
    <location>
        <position position="366"/>
    </location>
    <ligand>
        <name>heme c</name>
        <dbReference type="ChEBI" id="CHEBI:61717"/>
        <label>3</label>
    </ligand>
    <ligandPart>
        <name>Fe</name>
        <dbReference type="ChEBI" id="CHEBI:18248"/>
    </ligandPart>
</feature>
<evidence type="ECO:0000256" key="10">
    <source>
        <dbReference type="PIRSR" id="PIRSR000018-51"/>
    </source>
</evidence>
<evidence type="ECO:0000256" key="5">
    <source>
        <dbReference type="ARBA" id="ARBA00022729"/>
    </source>
</evidence>
<dbReference type="PROSITE" id="PS51007">
    <property type="entry name" value="CYTC"/>
    <property type="match status" value="3"/>
</dbReference>
<dbReference type="InterPro" id="IPR014353">
    <property type="entry name" value="Membr-bd_ADH_cyt_c"/>
</dbReference>
<evidence type="ECO:0000256" key="6">
    <source>
        <dbReference type="ARBA" id="ARBA00022737"/>
    </source>
</evidence>
<accession>A0AA40X583</accession>
<dbReference type="Gene3D" id="1.10.760.10">
    <property type="entry name" value="Cytochrome c-like domain"/>
    <property type="match status" value="3"/>
</dbReference>
<protein>
    <submittedName>
        <fullName evidence="13">Cytochrome c</fullName>
    </submittedName>
</protein>
<sequence>MESTFLPINHSLPGFVPFRRVFYYAGIAASVLLSGTAVQAAESLPLAAPSDHQTGVDLIARGKYLAIASDCAACHTDPDSKKVFAGGYAIHSPMGIIYSSNITPSKQFGIGNYTEEQFSRAVRDGVRGDGSYLYPAMPYPSYAGLTDADIHALYAYFMHEVKPVDEQPQQTALSFPFNMRFSMAGWNLLFLHNKPFKPQEDHDATWNRGKYLVDTVEHCSECHTPRNALMALQGGDALYSGAMLGSWHAPNLTSDPVSGLGSWSDKDLAQYLQSGHVDGKAQAAGPMAEAVTNSLQYLHDDDIKAIIAYLRTLPPVRDPSQTKAAADFGTVSNTDTATRGIHPISKFLSADASGQTLYDAACSSCHQPDGKGTQDGFYPSLVHNTTLGGSSPDNLVSAILFGVQRTVNGKSVLMPAFGPYSDVQALTDKQVATLSNYLLKQYGNPQLSVTEEDVKTIRQGGATPLIAKIAAPASLGAGLIVLILVVLLVVWRLRRKRR</sequence>
<dbReference type="InterPro" id="IPR036909">
    <property type="entry name" value="Cyt_c-like_dom_sf"/>
</dbReference>
<evidence type="ECO:0000256" key="11">
    <source>
        <dbReference type="SAM" id="Phobius"/>
    </source>
</evidence>
<dbReference type="GO" id="GO:0016614">
    <property type="term" value="F:oxidoreductase activity, acting on CH-OH group of donors"/>
    <property type="evidence" value="ECO:0007669"/>
    <property type="project" value="InterPro"/>
</dbReference>
<feature type="binding site" description="covalent" evidence="9">
    <location>
        <position position="219"/>
    </location>
    <ligand>
        <name>heme c</name>
        <dbReference type="ChEBI" id="CHEBI:61717"/>
        <label>2</label>
    </ligand>
</feature>
<evidence type="ECO:0000256" key="2">
    <source>
        <dbReference type="ARBA" id="ARBA00022475"/>
    </source>
</evidence>
<keyword evidence="4 10" id="KW-0479">Metal-binding</keyword>
<dbReference type="SUPFAM" id="SSF46626">
    <property type="entry name" value="Cytochrome c"/>
    <property type="match status" value="3"/>
</dbReference>
<organism evidence="13 14">
    <name type="scientific">Rouxiella silvae</name>
    <dbReference type="NCBI Taxonomy" id="1646373"/>
    <lineage>
        <taxon>Bacteria</taxon>
        <taxon>Pseudomonadati</taxon>
        <taxon>Pseudomonadota</taxon>
        <taxon>Gammaproteobacteria</taxon>
        <taxon>Enterobacterales</taxon>
        <taxon>Yersiniaceae</taxon>
        <taxon>Rouxiella</taxon>
    </lineage>
</organism>
<feature type="binding site" description="covalent" evidence="9">
    <location>
        <position position="222"/>
    </location>
    <ligand>
        <name>heme c</name>
        <dbReference type="ChEBI" id="CHEBI:61717"/>
        <label>2</label>
    </ligand>
</feature>
<comment type="subcellular location">
    <subcellularLocation>
        <location evidence="1">Cell membrane</location>
    </subcellularLocation>
</comment>
<feature type="binding site" description="axial binding residue" evidence="10">
    <location>
        <position position="223"/>
    </location>
    <ligand>
        <name>heme c</name>
        <dbReference type="ChEBI" id="CHEBI:61717"/>
        <label>2</label>
    </ligand>
    <ligandPart>
        <name>Fe</name>
        <dbReference type="ChEBI" id="CHEBI:18248"/>
    </ligandPart>
</feature>
<dbReference type="Proteomes" id="UP000705283">
    <property type="component" value="Unassembled WGS sequence"/>
</dbReference>
<comment type="cofactor">
    <cofactor evidence="9">
        <name>heme c</name>
        <dbReference type="ChEBI" id="CHEBI:61717"/>
    </cofactor>
    <text evidence="9">Binds 3 heme c groups covalently per subunit.</text>
</comment>
<evidence type="ECO:0000256" key="8">
    <source>
        <dbReference type="ARBA" id="ARBA00023136"/>
    </source>
</evidence>
<reference evidence="13" key="1">
    <citation type="submission" date="2020-11" db="EMBL/GenBank/DDBJ databases">
        <authorList>
            <person name="Lee S.D."/>
        </authorList>
    </citation>
    <scope>NUCLEOTIDE SEQUENCE</scope>
    <source>
        <strain evidence="13">SAP-2</strain>
    </source>
</reference>
<evidence type="ECO:0000256" key="7">
    <source>
        <dbReference type="ARBA" id="ARBA00023004"/>
    </source>
</evidence>
<keyword evidence="2" id="KW-1003">Cell membrane</keyword>
<dbReference type="EMBL" id="JADMKS010000007">
    <property type="protein sequence ID" value="MBF6638462.1"/>
    <property type="molecule type" value="Genomic_DNA"/>
</dbReference>
<dbReference type="InterPro" id="IPR051459">
    <property type="entry name" value="Cytochrome_c-type_DH"/>
</dbReference>
<feature type="transmembrane region" description="Helical" evidence="11">
    <location>
        <begin position="469"/>
        <end position="491"/>
    </location>
</feature>